<organism evidence="2 3">
    <name type="scientific">Caerostris extrusa</name>
    <name type="common">Bark spider</name>
    <name type="synonym">Caerostris bankana</name>
    <dbReference type="NCBI Taxonomy" id="172846"/>
    <lineage>
        <taxon>Eukaryota</taxon>
        <taxon>Metazoa</taxon>
        <taxon>Ecdysozoa</taxon>
        <taxon>Arthropoda</taxon>
        <taxon>Chelicerata</taxon>
        <taxon>Arachnida</taxon>
        <taxon>Araneae</taxon>
        <taxon>Araneomorphae</taxon>
        <taxon>Entelegynae</taxon>
        <taxon>Araneoidea</taxon>
        <taxon>Araneidae</taxon>
        <taxon>Caerostris</taxon>
    </lineage>
</organism>
<keyword evidence="1" id="KW-1133">Transmembrane helix</keyword>
<keyword evidence="3" id="KW-1185">Reference proteome</keyword>
<keyword evidence="1" id="KW-0472">Membrane</keyword>
<dbReference type="EMBL" id="BPLR01001833">
    <property type="protein sequence ID" value="GIX66931.1"/>
    <property type="molecule type" value="Genomic_DNA"/>
</dbReference>
<evidence type="ECO:0000313" key="3">
    <source>
        <dbReference type="Proteomes" id="UP001054945"/>
    </source>
</evidence>
<accession>A0AAV4M394</accession>
<gene>
    <name evidence="2" type="ORF">CEXT_721591</name>
</gene>
<dbReference type="Proteomes" id="UP001054945">
    <property type="component" value="Unassembled WGS sequence"/>
</dbReference>
<proteinExistence type="predicted"/>
<evidence type="ECO:0000256" key="1">
    <source>
        <dbReference type="SAM" id="Phobius"/>
    </source>
</evidence>
<keyword evidence="1" id="KW-0812">Transmembrane</keyword>
<protein>
    <submittedName>
        <fullName evidence="2">Uncharacterized protein</fullName>
    </submittedName>
</protein>
<evidence type="ECO:0000313" key="2">
    <source>
        <dbReference type="EMBL" id="GIX66931.1"/>
    </source>
</evidence>
<reference evidence="2 3" key="1">
    <citation type="submission" date="2021-06" db="EMBL/GenBank/DDBJ databases">
        <title>Caerostris extrusa draft genome.</title>
        <authorList>
            <person name="Kono N."/>
            <person name="Arakawa K."/>
        </authorList>
    </citation>
    <scope>NUCLEOTIDE SEQUENCE [LARGE SCALE GENOMIC DNA]</scope>
</reference>
<dbReference type="AlphaFoldDB" id="A0AAV4M394"/>
<comment type="caution">
    <text evidence="2">The sequence shown here is derived from an EMBL/GenBank/DDBJ whole genome shotgun (WGS) entry which is preliminary data.</text>
</comment>
<name>A0AAV4M394_CAEEX</name>
<sequence>MLKCNKRTRNFSLRLSPYFSRHPQQTNRIAVKVGNVFQVGKPALCTILSLSLPASCKSGLVSIYQFVVHLLSRHCLKISSVHACTTETDPRCGQRHRHGTQNKRCCTTPLWSERSLVFAFGVSGEIKEANCVVAQKCLEFAFSILRCLEDIYLQWNLPPLFIIIVIILLLLWRGS</sequence>
<feature type="transmembrane region" description="Helical" evidence="1">
    <location>
        <begin position="152"/>
        <end position="172"/>
    </location>
</feature>